<dbReference type="GO" id="GO:0034354">
    <property type="term" value="P:'de novo' NAD+ biosynthetic process from L-tryptophan"/>
    <property type="evidence" value="ECO:0007669"/>
    <property type="project" value="EnsemblFungi"/>
</dbReference>
<evidence type="ECO:0000313" key="10">
    <source>
        <dbReference type="EMBL" id="OAQ66803.1"/>
    </source>
</evidence>
<dbReference type="CDD" id="cd07570">
    <property type="entry name" value="GAT_Gln-NAD-synth"/>
    <property type="match status" value="1"/>
</dbReference>
<dbReference type="InterPro" id="IPR022310">
    <property type="entry name" value="NAD/GMP_synthase"/>
</dbReference>
<dbReference type="AlphaFoldDB" id="A0A179FP17"/>
<dbReference type="GO" id="GO:0004359">
    <property type="term" value="F:glutaminase activity"/>
    <property type="evidence" value="ECO:0007669"/>
    <property type="project" value="EnsemblFungi"/>
</dbReference>
<dbReference type="GO" id="GO:0003952">
    <property type="term" value="F:NAD+ synthase (glutamine-hydrolyzing) activity"/>
    <property type="evidence" value="ECO:0007669"/>
    <property type="project" value="UniProtKB-UniRule"/>
</dbReference>
<evidence type="ECO:0000256" key="1">
    <source>
        <dbReference type="ARBA" id="ARBA00005188"/>
    </source>
</evidence>
<dbReference type="Proteomes" id="UP000078397">
    <property type="component" value="Unassembled WGS sequence"/>
</dbReference>
<protein>
    <recommendedName>
        <fullName evidence="8">Glutamine-dependent NAD(+) synthetase</fullName>
        <ecNumber evidence="8">6.3.5.1</ecNumber>
    </recommendedName>
    <alternativeName>
        <fullName evidence="8">NAD(+) synthase [glutamine-hydrolyzing]</fullName>
    </alternativeName>
</protein>
<dbReference type="InterPro" id="IPR003010">
    <property type="entry name" value="C-N_Hydrolase"/>
</dbReference>
<accession>A0A179FP17</accession>
<dbReference type="GO" id="GO:0005634">
    <property type="term" value="C:nucleus"/>
    <property type="evidence" value="ECO:0007669"/>
    <property type="project" value="EnsemblFungi"/>
</dbReference>
<gene>
    <name evidence="10" type="ORF">VFPPC_08316</name>
</gene>
<dbReference type="HAMAP" id="MF_02090">
    <property type="entry name" value="NadE_glutamine_dep"/>
    <property type="match status" value="1"/>
</dbReference>
<dbReference type="GeneID" id="28851038"/>
<evidence type="ECO:0000256" key="3">
    <source>
        <dbReference type="ARBA" id="ARBA00022598"/>
    </source>
</evidence>
<evidence type="ECO:0000256" key="6">
    <source>
        <dbReference type="ARBA" id="ARBA00023027"/>
    </source>
</evidence>
<dbReference type="Gene3D" id="3.40.50.620">
    <property type="entry name" value="HUPs"/>
    <property type="match status" value="1"/>
</dbReference>
<keyword evidence="3 8" id="KW-0436">Ligase</keyword>
<dbReference type="PROSITE" id="PS50263">
    <property type="entry name" value="CN_HYDROLASE"/>
    <property type="match status" value="1"/>
</dbReference>
<evidence type="ECO:0000256" key="7">
    <source>
        <dbReference type="ARBA" id="ARBA00052340"/>
    </source>
</evidence>
<dbReference type="InterPro" id="IPR036526">
    <property type="entry name" value="C-N_Hydrolase_sf"/>
</dbReference>
<sequence>MGRCITVATCSLRQWALDFEGNTNRIIESIRQAKAAGARLRVGPELEITGYGCNDHFLESDTFLHSFEMLARIMSDESCHGILIDTSCPIQHRNTIWNCRVMLCNGKILFIRPKMDLANTGNYRETRWFTPWMKRAGWEEYHLPRMLQKLQGATHVPFGDVVLSTPDSTYGSEYCEELWAPISGSVLQSLDGVEIFSNGSGSHYELQKLGDRVQLIAAQSKKVGGLYLYSNQQGCDGERAYYDGCSMIFLNGELLSATPQFTLDEVSVATATIDLEDIRAHRQISSRNFQAAGKTHQYHRVHTPFELSPDQDELHLSGHPTLPKQPKYHHVAEELALAAGCWLWDYLARSGSAGYLIPLSGGLDSCSTAVLVHSMARIAISAMEAGNQSVIATLKRIYGDDPLPKTAQELCHRVLHTVYMGARVSSEETRQRAKDIAANLGSYHLEMSIDPVYDAMKTAVTESLDIQPKFRMEGGTDEEGKSLQNIQARVRMVTAYTWAQLLPMKRQLHGGVLVLGSSNVGESLRGYFTKWDCSAADINPIGSVDKADLVRLLEWAEVEYSLPVLGETVKATPTAELEPVTEEYTQSDEVDMGMTYPELTLYGRLRKEKKMGPYSMFMHLVRIWGKHREEVDDNPYLEPAEIASKVKAFHHFVAINAHKRETLTPALHCNSYSCDSNRFDLRPFLYPPFWRSWSFKKIDREVARLEKAYAARK</sequence>
<evidence type="ECO:0000256" key="8">
    <source>
        <dbReference type="PIRNR" id="PIRNR006630"/>
    </source>
</evidence>
<dbReference type="CDD" id="cd00553">
    <property type="entry name" value="NAD_synthase"/>
    <property type="match status" value="1"/>
</dbReference>
<evidence type="ECO:0000256" key="2">
    <source>
        <dbReference type="ARBA" id="ARBA00007145"/>
    </source>
</evidence>
<feature type="domain" description="CN hydrolase" evidence="9">
    <location>
        <begin position="5"/>
        <end position="275"/>
    </location>
</feature>
<keyword evidence="11" id="KW-1185">Reference proteome</keyword>
<comment type="similarity">
    <text evidence="2 8">In the C-terminal section; belongs to the NAD synthetase family.</text>
</comment>
<dbReference type="PANTHER" id="PTHR23090:SF9">
    <property type="entry name" value="GLUTAMINE-DEPENDENT NAD(+) SYNTHETASE"/>
    <property type="match status" value="1"/>
</dbReference>
<dbReference type="Pfam" id="PF00795">
    <property type="entry name" value="CN_hydrolase"/>
    <property type="match status" value="1"/>
</dbReference>
<dbReference type="SUPFAM" id="SSF52402">
    <property type="entry name" value="Adenine nucleotide alpha hydrolases-like"/>
    <property type="match status" value="1"/>
</dbReference>
<dbReference type="Pfam" id="PF02540">
    <property type="entry name" value="NAD_synthase"/>
    <property type="match status" value="1"/>
</dbReference>
<comment type="catalytic activity">
    <reaction evidence="7 8">
        <text>deamido-NAD(+) + L-glutamine + ATP + H2O = L-glutamate + AMP + diphosphate + NAD(+) + H(+)</text>
        <dbReference type="Rhea" id="RHEA:24384"/>
        <dbReference type="ChEBI" id="CHEBI:15377"/>
        <dbReference type="ChEBI" id="CHEBI:15378"/>
        <dbReference type="ChEBI" id="CHEBI:29985"/>
        <dbReference type="ChEBI" id="CHEBI:30616"/>
        <dbReference type="ChEBI" id="CHEBI:33019"/>
        <dbReference type="ChEBI" id="CHEBI:57540"/>
        <dbReference type="ChEBI" id="CHEBI:58359"/>
        <dbReference type="ChEBI" id="CHEBI:58437"/>
        <dbReference type="ChEBI" id="CHEBI:456215"/>
        <dbReference type="EC" id="6.3.5.1"/>
    </reaction>
</comment>
<keyword evidence="4 8" id="KW-0547">Nucleotide-binding</keyword>
<comment type="pathway">
    <text evidence="1 8">Cofactor biosynthesis; NAD(+) biosynthesis; NAD(+) from deamido-NAD(+) (L-Gln route): step 1/1.</text>
</comment>
<dbReference type="KEGG" id="pchm:VFPPC_08316"/>
<dbReference type="InterPro" id="IPR014445">
    <property type="entry name" value="Gln-dep_NAD_synthase"/>
</dbReference>
<keyword evidence="5 8" id="KW-0067">ATP-binding</keyword>
<organism evidence="10 11">
    <name type="scientific">Pochonia chlamydosporia 170</name>
    <dbReference type="NCBI Taxonomy" id="1380566"/>
    <lineage>
        <taxon>Eukaryota</taxon>
        <taxon>Fungi</taxon>
        <taxon>Dikarya</taxon>
        <taxon>Ascomycota</taxon>
        <taxon>Pezizomycotina</taxon>
        <taxon>Sordariomycetes</taxon>
        <taxon>Hypocreomycetidae</taxon>
        <taxon>Hypocreales</taxon>
        <taxon>Clavicipitaceae</taxon>
        <taxon>Pochonia</taxon>
    </lineage>
</organism>
<evidence type="ECO:0000313" key="11">
    <source>
        <dbReference type="Proteomes" id="UP000078397"/>
    </source>
</evidence>
<dbReference type="GO" id="GO:0005524">
    <property type="term" value="F:ATP binding"/>
    <property type="evidence" value="ECO:0007669"/>
    <property type="project" value="UniProtKB-UniRule"/>
</dbReference>
<evidence type="ECO:0000256" key="4">
    <source>
        <dbReference type="ARBA" id="ARBA00022741"/>
    </source>
</evidence>
<dbReference type="PIRSF" id="PIRSF006630">
    <property type="entry name" value="NADS_GAT"/>
    <property type="match status" value="1"/>
</dbReference>
<keyword evidence="6 8" id="KW-0520">NAD</keyword>
<dbReference type="RefSeq" id="XP_018143890.1">
    <property type="nucleotide sequence ID" value="XM_018287044.1"/>
</dbReference>
<comment type="caution">
    <text evidence="10">The sequence shown here is derived from an EMBL/GenBank/DDBJ whole genome shotgun (WGS) entry which is preliminary data.</text>
</comment>
<dbReference type="STRING" id="1380566.A0A179FP17"/>
<dbReference type="FunFam" id="3.60.110.10:FF:000003">
    <property type="entry name" value="Glutamine-dependent NAD(+) synthetase"/>
    <property type="match status" value="1"/>
</dbReference>
<evidence type="ECO:0000259" key="9">
    <source>
        <dbReference type="PROSITE" id="PS50263"/>
    </source>
</evidence>
<dbReference type="SUPFAM" id="SSF56317">
    <property type="entry name" value="Carbon-nitrogen hydrolase"/>
    <property type="match status" value="1"/>
</dbReference>
<dbReference type="InterPro" id="IPR014729">
    <property type="entry name" value="Rossmann-like_a/b/a_fold"/>
</dbReference>
<proteinExistence type="inferred from homology"/>
<dbReference type="EC" id="6.3.5.1" evidence="8"/>
<dbReference type="UniPathway" id="UPA00253">
    <property type="reaction ID" value="UER00334"/>
</dbReference>
<dbReference type="NCBIfam" id="TIGR00552">
    <property type="entry name" value="nadE"/>
    <property type="match status" value="1"/>
</dbReference>
<dbReference type="OrthoDB" id="2020662at2759"/>
<dbReference type="FunFam" id="3.40.50.620:FF:000036">
    <property type="entry name" value="Glutamine-dependent NAD(+) synthetase"/>
    <property type="match status" value="1"/>
</dbReference>
<evidence type="ECO:0000256" key="5">
    <source>
        <dbReference type="ARBA" id="ARBA00022840"/>
    </source>
</evidence>
<name>A0A179FP17_METCM</name>
<dbReference type="EMBL" id="LSBJ02000004">
    <property type="protein sequence ID" value="OAQ66803.1"/>
    <property type="molecule type" value="Genomic_DNA"/>
</dbReference>
<dbReference type="InterPro" id="IPR003694">
    <property type="entry name" value="NAD_synthase"/>
</dbReference>
<dbReference type="Gene3D" id="3.60.110.10">
    <property type="entry name" value="Carbon-nitrogen hydrolase"/>
    <property type="match status" value="1"/>
</dbReference>
<dbReference type="GO" id="GO:0005737">
    <property type="term" value="C:cytoplasm"/>
    <property type="evidence" value="ECO:0007669"/>
    <property type="project" value="EnsemblFungi"/>
</dbReference>
<dbReference type="PANTHER" id="PTHR23090">
    <property type="entry name" value="NH 3 /GLUTAMINE-DEPENDENT NAD + SYNTHETASE"/>
    <property type="match status" value="1"/>
</dbReference>
<reference evidence="10 11" key="1">
    <citation type="journal article" date="2016" name="PLoS Pathog.">
        <title>Biosynthesis of antibiotic leucinostatins in bio-control fungus Purpureocillium lilacinum and their inhibition on phytophthora revealed by genome mining.</title>
        <authorList>
            <person name="Wang G."/>
            <person name="Liu Z."/>
            <person name="Lin R."/>
            <person name="Li E."/>
            <person name="Mao Z."/>
            <person name="Ling J."/>
            <person name="Yang Y."/>
            <person name="Yin W.B."/>
            <person name="Xie B."/>
        </authorList>
    </citation>
    <scope>NUCLEOTIDE SEQUENCE [LARGE SCALE GENOMIC DNA]</scope>
    <source>
        <strain evidence="10">170</strain>
    </source>
</reference>